<comment type="caution">
    <text evidence="1">The sequence shown here is derived from an EMBL/GenBank/DDBJ whole genome shotgun (WGS) entry which is preliminary data.</text>
</comment>
<dbReference type="AlphaFoldDB" id="A0AAN6XGH3"/>
<dbReference type="Proteomes" id="UP001303160">
    <property type="component" value="Unassembled WGS sequence"/>
</dbReference>
<organism evidence="1 2">
    <name type="scientific">Triangularia verruculosa</name>
    <dbReference type="NCBI Taxonomy" id="2587418"/>
    <lineage>
        <taxon>Eukaryota</taxon>
        <taxon>Fungi</taxon>
        <taxon>Dikarya</taxon>
        <taxon>Ascomycota</taxon>
        <taxon>Pezizomycotina</taxon>
        <taxon>Sordariomycetes</taxon>
        <taxon>Sordariomycetidae</taxon>
        <taxon>Sordariales</taxon>
        <taxon>Podosporaceae</taxon>
        <taxon>Triangularia</taxon>
    </lineage>
</organism>
<sequence>MGTNVWALYIVETQRTTAERIKQKENLFWTLVLGLGLSPRGSLASSPLLNGRNCEAAKSRTFKTKFGCTCYATIPGKWNNVAAPCQLMLMMKRFTSHELFPIRVGWASASIVIPEHWSHSHISIRGAIGFASCLSRCVCLMKSAILVCRQRDYQASGGTETGAATQLSPRLFSSWTKTGHQSLVLCWKRQKSAHSERRVTLQDVLALWCSLRES</sequence>
<keyword evidence="2" id="KW-1185">Reference proteome</keyword>
<dbReference type="EMBL" id="MU863938">
    <property type="protein sequence ID" value="KAK4198950.1"/>
    <property type="molecule type" value="Genomic_DNA"/>
</dbReference>
<name>A0AAN6XGH3_9PEZI</name>
<protein>
    <submittedName>
        <fullName evidence="1">Uncharacterized protein</fullName>
    </submittedName>
</protein>
<reference evidence="1" key="2">
    <citation type="submission" date="2023-05" db="EMBL/GenBank/DDBJ databases">
        <authorList>
            <consortium name="Lawrence Berkeley National Laboratory"/>
            <person name="Steindorff A."/>
            <person name="Hensen N."/>
            <person name="Bonometti L."/>
            <person name="Westerberg I."/>
            <person name="Brannstrom I.O."/>
            <person name="Guillou S."/>
            <person name="Cros-Aarteil S."/>
            <person name="Calhoun S."/>
            <person name="Haridas S."/>
            <person name="Kuo A."/>
            <person name="Mondo S."/>
            <person name="Pangilinan J."/>
            <person name="Riley R."/>
            <person name="Labutti K."/>
            <person name="Andreopoulos B."/>
            <person name="Lipzen A."/>
            <person name="Chen C."/>
            <person name="Yanf M."/>
            <person name="Daum C."/>
            <person name="Ng V."/>
            <person name="Clum A."/>
            <person name="Ohm R."/>
            <person name="Martin F."/>
            <person name="Silar P."/>
            <person name="Natvig D."/>
            <person name="Lalanne C."/>
            <person name="Gautier V."/>
            <person name="Ament-Velasquez S.L."/>
            <person name="Kruys A."/>
            <person name="Hutchinson M.I."/>
            <person name="Powell A.J."/>
            <person name="Barry K."/>
            <person name="Miller A.N."/>
            <person name="Grigoriev I.V."/>
            <person name="Debuchy R."/>
            <person name="Gladieux P."/>
            <person name="Thoren M.H."/>
            <person name="Johannesson H."/>
        </authorList>
    </citation>
    <scope>NUCLEOTIDE SEQUENCE</scope>
    <source>
        <strain evidence="1">CBS 315.58</strain>
    </source>
</reference>
<proteinExistence type="predicted"/>
<evidence type="ECO:0000313" key="1">
    <source>
        <dbReference type="EMBL" id="KAK4198950.1"/>
    </source>
</evidence>
<evidence type="ECO:0000313" key="2">
    <source>
        <dbReference type="Proteomes" id="UP001303160"/>
    </source>
</evidence>
<accession>A0AAN6XGH3</accession>
<reference evidence="1" key="1">
    <citation type="journal article" date="2023" name="Mol. Phylogenet. Evol.">
        <title>Genome-scale phylogeny and comparative genomics of the fungal order Sordariales.</title>
        <authorList>
            <person name="Hensen N."/>
            <person name="Bonometti L."/>
            <person name="Westerberg I."/>
            <person name="Brannstrom I.O."/>
            <person name="Guillou S."/>
            <person name="Cros-Aarteil S."/>
            <person name="Calhoun S."/>
            <person name="Haridas S."/>
            <person name="Kuo A."/>
            <person name="Mondo S."/>
            <person name="Pangilinan J."/>
            <person name="Riley R."/>
            <person name="LaButti K."/>
            <person name="Andreopoulos B."/>
            <person name="Lipzen A."/>
            <person name="Chen C."/>
            <person name="Yan M."/>
            <person name="Daum C."/>
            <person name="Ng V."/>
            <person name="Clum A."/>
            <person name="Steindorff A."/>
            <person name="Ohm R.A."/>
            <person name="Martin F."/>
            <person name="Silar P."/>
            <person name="Natvig D.O."/>
            <person name="Lalanne C."/>
            <person name="Gautier V."/>
            <person name="Ament-Velasquez S.L."/>
            <person name="Kruys A."/>
            <person name="Hutchinson M.I."/>
            <person name="Powell A.J."/>
            <person name="Barry K."/>
            <person name="Miller A.N."/>
            <person name="Grigoriev I.V."/>
            <person name="Debuchy R."/>
            <person name="Gladieux P."/>
            <person name="Hiltunen Thoren M."/>
            <person name="Johannesson H."/>
        </authorList>
    </citation>
    <scope>NUCLEOTIDE SEQUENCE</scope>
    <source>
        <strain evidence="1">CBS 315.58</strain>
    </source>
</reference>
<gene>
    <name evidence="1" type="ORF">QBC40DRAFT_87629</name>
</gene>